<organism evidence="10 11">
    <name type="scientific">Herbaspirillum robiniae</name>
    <dbReference type="NCBI Taxonomy" id="2014887"/>
    <lineage>
        <taxon>Bacteria</taxon>
        <taxon>Pseudomonadati</taxon>
        <taxon>Pseudomonadota</taxon>
        <taxon>Betaproteobacteria</taxon>
        <taxon>Burkholderiales</taxon>
        <taxon>Oxalobacteraceae</taxon>
        <taxon>Herbaspirillum</taxon>
    </lineage>
</organism>
<dbReference type="PIRSF" id="PIRSF028757">
    <property type="entry name" value="LD-carboxypeptidase"/>
    <property type="match status" value="1"/>
</dbReference>
<dbReference type="GO" id="GO:0004180">
    <property type="term" value="F:carboxypeptidase activity"/>
    <property type="evidence" value="ECO:0007669"/>
    <property type="project" value="UniProtKB-KW"/>
</dbReference>
<dbReference type="Pfam" id="PF17676">
    <property type="entry name" value="Peptidase_S66C"/>
    <property type="match status" value="1"/>
</dbReference>
<name>A0A246WUR3_9BURK</name>
<protein>
    <submittedName>
        <fullName evidence="10">Muramoyltetrapeptide carboxypeptidase</fullName>
    </submittedName>
</protein>
<evidence type="ECO:0000259" key="8">
    <source>
        <dbReference type="Pfam" id="PF02016"/>
    </source>
</evidence>
<accession>A0A246WUR3</accession>
<feature type="region of interest" description="Disordered" evidence="7">
    <location>
        <begin position="170"/>
        <end position="193"/>
    </location>
</feature>
<dbReference type="GO" id="GO:0006508">
    <property type="term" value="P:proteolysis"/>
    <property type="evidence" value="ECO:0007669"/>
    <property type="project" value="UniProtKB-KW"/>
</dbReference>
<sequence length="340" mass="36326">MKQAASVASLESVRASVPAGTCVAVVAPGGYAPDPAAVERGVALLEALGCRVKNFYRHEERYQRFGASDEARAAQLMQAAADPEVEVVLALRGSYGVSRILPMLDIGRLASSGKLFVGYSDITALHLALLKAGAASFAGPMLNGDFGADEPNWEALQAFWRTLASPAVTVHEHRPSEEDGRESSDPRCGDRLTDADSPVLRAAGKLWGGNLAMVAHLLGSPWFPQVEGGILFLEDVNEHPFRVERMLLQLEHAGVLARQKAVVLGDFASYRLAEIDNGYNFGEMLAFLRGRIATPIVTGLPFGHVRDLVTLPVGAHAVLDSQGAAGFTLALSDYPSLRAR</sequence>
<dbReference type="Pfam" id="PF02016">
    <property type="entry name" value="Peptidase_S66"/>
    <property type="match status" value="1"/>
</dbReference>
<evidence type="ECO:0000256" key="2">
    <source>
        <dbReference type="ARBA" id="ARBA00022645"/>
    </source>
</evidence>
<dbReference type="GO" id="GO:0008236">
    <property type="term" value="F:serine-type peptidase activity"/>
    <property type="evidence" value="ECO:0007669"/>
    <property type="project" value="UniProtKB-KW"/>
</dbReference>
<dbReference type="AlphaFoldDB" id="A0A246WUR3"/>
<keyword evidence="2 10" id="KW-0121">Carboxypeptidase</keyword>
<evidence type="ECO:0000256" key="4">
    <source>
        <dbReference type="ARBA" id="ARBA00022801"/>
    </source>
</evidence>
<evidence type="ECO:0000313" key="11">
    <source>
        <dbReference type="Proteomes" id="UP000197596"/>
    </source>
</evidence>
<dbReference type="InterPro" id="IPR040921">
    <property type="entry name" value="Peptidase_S66C"/>
</dbReference>
<dbReference type="Gene3D" id="3.40.50.10740">
    <property type="entry name" value="Class I glutamine amidotransferase-like"/>
    <property type="match status" value="1"/>
</dbReference>
<evidence type="ECO:0000256" key="1">
    <source>
        <dbReference type="ARBA" id="ARBA00010233"/>
    </source>
</evidence>
<comment type="caution">
    <text evidence="10">The sequence shown here is derived from an EMBL/GenBank/DDBJ whole genome shotgun (WGS) entry which is preliminary data.</text>
</comment>
<feature type="domain" description="LD-carboxypeptidase C-terminal" evidence="9">
    <location>
        <begin position="204"/>
        <end position="318"/>
    </location>
</feature>
<gene>
    <name evidence="10" type="ORF">CEJ42_01410</name>
</gene>
<feature type="domain" description="LD-carboxypeptidase N-terminal" evidence="8">
    <location>
        <begin position="23"/>
        <end position="139"/>
    </location>
</feature>
<dbReference type="InterPro" id="IPR027461">
    <property type="entry name" value="Carboxypeptidase_A_C_sf"/>
</dbReference>
<feature type="active site" description="Charge relay system" evidence="6">
    <location>
        <position position="234"/>
    </location>
</feature>
<evidence type="ECO:0000256" key="3">
    <source>
        <dbReference type="ARBA" id="ARBA00022670"/>
    </source>
</evidence>
<keyword evidence="5" id="KW-0720">Serine protease</keyword>
<reference evidence="10 11" key="1">
    <citation type="submission" date="2017-06" db="EMBL/GenBank/DDBJ databases">
        <title>Herbaspirillum phytohormonus sp. nov., isolated from the root nodule of Robinia pseudoacacia in lead-zinc mine.</title>
        <authorList>
            <person name="Fan M."/>
            <person name="Lin Y."/>
        </authorList>
    </citation>
    <scope>NUCLEOTIDE SEQUENCE [LARGE SCALE GENOMIC DNA]</scope>
    <source>
        <strain evidence="10 11">HZ10</strain>
    </source>
</reference>
<proteinExistence type="inferred from homology"/>
<evidence type="ECO:0000256" key="7">
    <source>
        <dbReference type="SAM" id="MobiDB-lite"/>
    </source>
</evidence>
<dbReference type="PANTHER" id="PTHR30237:SF2">
    <property type="entry name" value="MUREIN TETRAPEPTIDE CARBOXYPEPTIDASE"/>
    <property type="match status" value="1"/>
</dbReference>
<dbReference type="EMBL" id="NJGU01000001">
    <property type="protein sequence ID" value="OWY30764.1"/>
    <property type="molecule type" value="Genomic_DNA"/>
</dbReference>
<dbReference type="InterPro" id="IPR003507">
    <property type="entry name" value="S66_fam"/>
</dbReference>
<dbReference type="SUPFAM" id="SSF52317">
    <property type="entry name" value="Class I glutamine amidotransferase-like"/>
    <property type="match status" value="1"/>
</dbReference>
<dbReference type="InterPro" id="IPR040449">
    <property type="entry name" value="Peptidase_S66_N"/>
</dbReference>
<dbReference type="Gene3D" id="3.50.30.60">
    <property type="entry name" value="LD-carboxypeptidase A C-terminal domain-like"/>
    <property type="match status" value="1"/>
</dbReference>
<keyword evidence="3" id="KW-0645">Protease</keyword>
<evidence type="ECO:0000256" key="5">
    <source>
        <dbReference type="ARBA" id="ARBA00022825"/>
    </source>
</evidence>
<dbReference type="Proteomes" id="UP000197596">
    <property type="component" value="Unassembled WGS sequence"/>
</dbReference>
<keyword evidence="4" id="KW-0378">Hydrolase</keyword>
<evidence type="ECO:0000256" key="6">
    <source>
        <dbReference type="PIRSR" id="PIRSR028757-1"/>
    </source>
</evidence>
<dbReference type="InterPro" id="IPR029062">
    <property type="entry name" value="Class_I_gatase-like"/>
</dbReference>
<dbReference type="RefSeq" id="WP_088749833.1">
    <property type="nucleotide sequence ID" value="NZ_NJGU01000001.1"/>
</dbReference>
<feature type="active site" description="Charge relay system" evidence="6">
    <location>
        <position position="304"/>
    </location>
</feature>
<evidence type="ECO:0000259" key="9">
    <source>
        <dbReference type="Pfam" id="PF17676"/>
    </source>
</evidence>
<dbReference type="CDD" id="cd07025">
    <property type="entry name" value="Peptidase_S66"/>
    <property type="match status" value="1"/>
</dbReference>
<comment type="similarity">
    <text evidence="1">Belongs to the peptidase S66 family.</text>
</comment>
<dbReference type="NCBIfam" id="NF008424">
    <property type="entry name" value="PRK11253.1"/>
    <property type="match status" value="1"/>
</dbReference>
<feature type="active site" description="Nucleophile" evidence="6">
    <location>
        <position position="120"/>
    </location>
</feature>
<dbReference type="PANTHER" id="PTHR30237">
    <property type="entry name" value="MURAMOYLTETRAPEPTIDE CARBOXYPEPTIDASE"/>
    <property type="match status" value="1"/>
</dbReference>
<evidence type="ECO:0000313" key="10">
    <source>
        <dbReference type="EMBL" id="OWY30764.1"/>
    </source>
</evidence>
<dbReference type="SUPFAM" id="SSF141986">
    <property type="entry name" value="LD-carboxypeptidase A C-terminal domain-like"/>
    <property type="match status" value="1"/>
</dbReference>
<dbReference type="InterPro" id="IPR027478">
    <property type="entry name" value="LdcA_N"/>
</dbReference>